<dbReference type="Proteomes" id="UP001324634">
    <property type="component" value="Chromosome"/>
</dbReference>
<evidence type="ECO:0000313" key="2">
    <source>
        <dbReference type="EMBL" id="WPU65359.1"/>
    </source>
</evidence>
<dbReference type="EMBL" id="CP139487">
    <property type="protein sequence ID" value="WPU65359.1"/>
    <property type="molecule type" value="Genomic_DNA"/>
</dbReference>
<accession>A0AAX4HQ11</accession>
<name>A0AAX4HQ11_9BACT</name>
<organism evidence="2 3">
    <name type="scientific">Peredibacter starrii</name>
    <dbReference type="NCBI Taxonomy" id="28202"/>
    <lineage>
        <taxon>Bacteria</taxon>
        <taxon>Pseudomonadati</taxon>
        <taxon>Bdellovibrionota</taxon>
        <taxon>Bacteriovoracia</taxon>
        <taxon>Bacteriovoracales</taxon>
        <taxon>Bacteriovoracaceae</taxon>
        <taxon>Peredibacter</taxon>
    </lineage>
</organism>
<evidence type="ECO:0000313" key="3">
    <source>
        <dbReference type="Proteomes" id="UP001324634"/>
    </source>
</evidence>
<dbReference type="RefSeq" id="WP_321395675.1">
    <property type="nucleotide sequence ID" value="NZ_CP139487.1"/>
</dbReference>
<reference evidence="2 3" key="1">
    <citation type="submission" date="2023-11" db="EMBL/GenBank/DDBJ databases">
        <title>Peredibacter starrii A3.12.</title>
        <authorList>
            <person name="Mitchell R.J."/>
        </authorList>
    </citation>
    <scope>NUCLEOTIDE SEQUENCE [LARGE SCALE GENOMIC DNA]</scope>
    <source>
        <strain evidence="2 3">A3.12</strain>
    </source>
</reference>
<sequence>MIKIVLASLFLASAAHAYVPTVESLFRHGSNPDVTGNGISLTMVVKKMGEEKTPATTQDASLVQDSRPEDFYKIFITHNPNDSLKIAQTRYKNATFSESSLEHKIYYPNFTSYTVKTDIEQLERGLFFSLINSLTLNNGSHMVNYLKQLGVPVRLNNELINREKVEFLADYKRYLVTIAKDRNAKKTEVNPMRPDDREARERAERIMNESMYTDTKQVKLSRDDGQIAWVVNAGPFEAVFAYKSRDLQKIRYKSQAGELEMVCKDYWLANGTHAMPRYILIKSLNGQSYQVEITNLRHYVEKEADLVRRLNNWDQILKGKESSELRPEFLL</sequence>
<feature type="chain" id="PRO_5043545212" evidence="1">
    <location>
        <begin position="18"/>
        <end position="331"/>
    </location>
</feature>
<keyword evidence="1" id="KW-0732">Signal</keyword>
<feature type="signal peptide" evidence="1">
    <location>
        <begin position="1"/>
        <end position="17"/>
    </location>
</feature>
<dbReference type="KEGG" id="psti:SOO65_01210"/>
<gene>
    <name evidence="2" type="ORF">SOO65_01210</name>
</gene>
<proteinExistence type="predicted"/>
<evidence type="ECO:0000256" key="1">
    <source>
        <dbReference type="SAM" id="SignalP"/>
    </source>
</evidence>
<keyword evidence="3" id="KW-1185">Reference proteome</keyword>
<protein>
    <submittedName>
        <fullName evidence="2">Uncharacterized protein</fullName>
    </submittedName>
</protein>
<dbReference type="AlphaFoldDB" id="A0AAX4HQ11"/>